<evidence type="ECO:0000256" key="2">
    <source>
        <dbReference type="SAM" id="MobiDB-lite"/>
    </source>
</evidence>
<sequence>MQKKTPPGIGEETTPQQSNDTLEGRTADPLGSHQDPLPETNSTHIQPSLESLLHSLSKEVRQGFLVSQNNQKRIQEVCEALATKMDILTQRTQILENQVAQLNEMVEKHTNDIEVLRMTGKQNTERLNVPEGVEGDNIKMFVVGLLSQCGVWEGPEDLLSQDMKRVHRDPFRKSPNAAKPRRILVNFLTYVIKEKILSRALKSGTLNASGFSFEIRSDVSWMTSNRQWELGKRLEEFRKLGATAQLKFPATLRVMRENRMHNLWDVHEADSLLEKFKKN</sequence>
<dbReference type="PANTHER" id="PTHR11505">
    <property type="entry name" value="L1 TRANSPOSABLE ELEMENT-RELATED"/>
    <property type="match status" value="1"/>
</dbReference>
<proteinExistence type="predicted"/>
<gene>
    <name evidence="3" type="ORF">NDU88_001220</name>
</gene>
<evidence type="ECO:0008006" key="5">
    <source>
        <dbReference type="Google" id="ProtNLM"/>
    </source>
</evidence>
<organism evidence="3 4">
    <name type="scientific">Pleurodeles waltl</name>
    <name type="common">Iberian ribbed newt</name>
    <dbReference type="NCBI Taxonomy" id="8319"/>
    <lineage>
        <taxon>Eukaryota</taxon>
        <taxon>Metazoa</taxon>
        <taxon>Chordata</taxon>
        <taxon>Craniata</taxon>
        <taxon>Vertebrata</taxon>
        <taxon>Euteleostomi</taxon>
        <taxon>Amphibia</taxon>
        <taxon>Batrachia</taxon>
        <taxon>Caudata</taxon>
        <taxon>Salamandroidea</taxon>
        <taxon>Salamandridae</taxon>
        <taxon>Pleurodelinae</taxon>
        <taxon>Pleurodeles</taxon>
    </lineage>
</organism>
<dbReference type="EMBL" id="JANPWB010000002">
    <property type="protein sequence ID" value="KAJ1205794.1"/>
    <property type="molecule type" value="Genomic_DNA"/>
</dbReference>
<feature type="region of interest" description="Disordered" evidence="2">
    <location>
        <begin position="1"/>
        <end position="44"/>
    </location>
</feature>
<dbReference type="Proteomes" id="UP001066276">
    <property type="component" value="Chromosome 1_2"/>
</dbReference>
<dbReference type="InterPro" id="IPR004244">
    <property type="entry name" value="Transposase_22"/>
</dbReference>
<dbReference type="AlphaFoldDB" id="A0AAV7W0U3"/>
<name>A0AAV7W0U3_PLEWA</name>
<reference evidence="3" key="1">
    <citation type="journal article" date="2022" name="bioRxiv">
        <title>Sequencing and chromosome-scale assembly of the giantPleurodeles waltlgenome.</title>
        <authorList>
            <person name="Brown T."/>
            <person name="Elewa A."/>
            <person name="Iarovenko S."/>
            <person name="Subramanian E."/>
            <person name="Araus A.J."/>
            <person name="Petzold A."/>
            <person name="Susuki M."/>
            <person name="Suzuki K.-i.T."/>
            <person name="Hayashi T."/>
            <person name="Toyoda A."/>
            <person name="Oliveira C."/>
            <person name="Osipova E."/>
            <person name="Leigh N.D."/>
            <person name="Simon A."/>
            <person name="Yun M.H."/>
        </authorList>
    </citation>
    <scope>NUCLEOTIDE SEQUENCE</scope>
    <source>
        <strain evidence="3">20211129_DDA</strain>
        <tissue evidence="3">Liver</tissue>
    </source>
</reference>
<keyword evidence="4" id="KW-1185">Reference proteome</keyword>
<comment type="caution">
    <text evidence="3">The sequence shown here is derived from an EMBL/GenBank/DDBJ whole genome shotgun (WGS) entry which is preliminary data.</text>
</comment>
<evidence type="ECO:0000313" key="3">
    <source>
        <dbReference type="EMBL" id="KAJ1205794.1"/>
    </source>
</evidence>
<keyword evidence="1" id="KW-0175">Coiled coil</keyword>
<feature type="coiled-coil region" evidence="1">
    <location>
        <begin position="78"/>
        <end position="119"/>
    </location>
</feature>
<evidence type="ECO:0000256" key="1">
    <source>
        <dbReference type="SAM" id="Coils"/>
    </source>
</evidence>
<protein>
    <recommendedName>
        <fullName evidence="5">L1 transposable element RRM domain-containing protein</fullName>
    </recommendedName>
</protein>
<dbReference type="Gene3D" id="3.30.70.1820">
    <property type="entry name" value="L1 transposable element, RRM domain"/>
    <property type="match status" value="1"/>
</dbReference>
<accession>A0AAV7W0U3</accession>
<evidence type="ECO:0000313" key="4">
    <source>
        <dbReference type="Proteomes" id="UP001066276"/>
    </source>
</evidence>